<reference evidence="2" key="2">
    <citation type="submission" date="2015-01" db="EMBL/GenBank/DDBJ databases">
        <title>Evolutionary Origins and Diversification of the Mycorrhizal Mutualists.</title>
        <authorList>
            <consortium name="DOE Joint Genome Institute"/>
            <consortium name="Mycorrhizal Genomics Consortium"/>
            <person name="Kohler A."/>
            <person name="Kuo A."/>
            <person name="Nagy L.G."/>
            <person name="Floudas D."/>
            <person name="Copeland A."/>
            <person name="Barry K.W."/>
            <person name="Cichocki N."/>
            <person name="Veneault-Fourrey C."/>
            <person name="LaButti K."/>
            <person name="Lindquist E.A."/>
            <person name="Lipzen A."/>
            <person name="Lundell T."/>
            <person name="Morin E."/>
            <person name="Murat C."/>
            <person name="Riley R."/>
            <person name="Ohm R."/>
            <person name="Sun H."/>
            <person name="Tunlid A."/>
            <person name="Henrissat B."/>
            <person name="Grigoriev I.V."/>
            <person name="Hibbett D.S."/>
            <person name="Martin F."/>
        </authorList>
    </citation>
    <scope>NUCLEOTIDE SEQUENCE [LARGE SCALE GENOMIC DNA]</scope>
    <source>
        <strain evidence="2">Foug A</strain>
    </source>
</reference>
<dbReference type="EMBL" id="KN822038">
    <property type="protein sequence ID" value="KIM62984.1"/>
    <property type="molecule type" value="Genomic_DNA"/>
</dbReference>
<proteinExistence type="predicted"/>
<evidence type="ECO:0000313" key="1">
    <source>
        <dbReference type="EMBL" id="KIM62984.1"/>
    </source>
</evidence>
<dbReference type="Proteomes" id="UP000053989">
    <property type="component" value="Unassembled WGS sequence"/>
</dbReference>
<name>A0A0C3E3D5_9AGAM</name>
<organism evidence="1 2">
    <name type="scientific">Scleroderma citrinum Foug A</name>
    <dbReference type="NCBI Taxonomy" id="1036808"/>
    <lineage>
        <taxon>Eukaryota</taxon>
        <taxon>Fungi</taxon>
        <taxon>Dikarya</taxon>
        <taxon>Basidiomycota</taxon>
        <taxon>Agaricomycotina</taxon>
        <taxon>Agaricomycetes</taxon>
        <taxon>Agaricomycetidae</taxon>
        <taxon>Boletales</taxon>
        <taxon>Sclerodermatineae</taxon>
        <taxon>Sclerodermataceae</taxon>
        <taxon>Scleroderma</taxon>
    </lineage>
</organism>
<gene>
    <name evidence="1" type="ORF">SCLCIDRAFT_1214518</name>
</gene>
<dbReference type="HOGENOM" id="CLU_3088623_0_0_1"/>
<keyword evidence="2" id="KW-1185">Reference proteome</keyword>
<dbReference type="AlphaFoldDB" id="A0A0C3E3D5"/>
<sequence length="52" mass="6160">MALWREFRRSKFDPIRSPQPRAFWGQNIHHVTLLHLRSTHDSMGESPNPACF</sequence>
<reference evidence="1 2" key="1">
    <citation type="submission" date="2014-04" db="EMBL/GenBank/DDBJ databases">
        <authorList>
            <consortium name="DOE Joint Genome Institute"/>
            <person name="Kuo A."/>
            <person name="Kohler A."/>
            <person name="Nagy L.G."/>
            <person name="Floudas D."/>
            <person name="Copeland A."/>
            <person name="Barry K.W."/>
            <person name="Cichocki N."/>
            <person name="Veneault-Fourrey C."/>
            <person name="LaButti K."/>
            <person name="Lindquist E.A."/>
            <person name="Lipzen A."/>
            <person name="Lundell T."/>
            <person name="Morin E."/>
            <person name="Murat C."/>
            <person name="Sun H."/>
            <person name="Tunlid A."/>
            <person name="Henrissat B."/>
            <person name="Grigoriev I.V."/>
            <person name="Hibbett D.S."/>
            <person name="Martin F."/>
            <person name="Nordberg H.P."/>
            <person name="Cantor M.N."/>
            <person name="Hua S.X."/>
        </authorList>
    </citation>
    <scope>NUCLEOTIDE SEQUENCE [LARGE SCALE GENOMIC DNA]</scope>
    <source>
        <strain evidence="1 2">Foug A</strain>
    </source>
</reference>
<dbReference type="InParanoid" id="A0A0C3E3D5"/>
<evidence type="ECO:0000313" key="2">
    <source>
        <dbReference type="Proteomes" id="UP000053989"/>
    </source>
</evidence>
<accession>A0A0C3E3D5</accession>
<protein>
    <submittedName>
        <fullName evidence="1">Uncharacterized protein</fullName>
    </submittedName>
</protein>